<keyword evidence="2" id="KW-1185">Reference proteome</keyword>
<dbReference type="Proteomes" id="UP000821865">
    <property type="component" value="Chromosome 8"/>
</dbReference>
<name>A0ACB8C9S4_DERSI</name>
<comment type="caution">
    <text evidence="1">The sequence shown here is derived from an EMBL/GenBank/DDBJ whole genome shotgun (WGS) entry which is preliminary data.</text>
</comment>
<evidence type="ECO:0000313" key="1">
    <source>
        <dbReference type="EMBL" id="KAH7937693.1"/>
    </source>
</evidence>
<evidence type="ECO:0000313" key="2">
    <source>
        <dbReference type="Proteomes" id="UP000821865"/>
    </source>
</evidence>
<sequence>MQQEHRGESTYRYAWPDFRAAFGEESARAKQMSSEKRKKSVSAGQATASSSREPSRGAHGNSTAASVGPAVSHAPQPPPPAAAAASAAANPADAEARDPGCDSATPNRMLLSGNISQPTNTILLRLYKHAVERGRTGPLLWLPNGAEAQLIKLPRLSGRLRLPFFRKETTKPLQNGQNMETDLTNFLQNGAQPGMPTLHKLLLKQYSNPPMHGGVNAPQASHLYPSSMPFGMPRLPAPTSVRPMVHPPPPMPMYPMSHHMAGFHPMRPPYYPRPGGMMHGMPLPPSPFGVLPPPPSPRPPPPPPPKVNKRPGPGPNVVFADKEPQGSDGNYESGEIEDETPIIIRGRKHHGKRRRPIVIEEDVSSEEDDSTRPIVVRGRKPYRSRGRRPPFSEDNDEPDEPAYASRKRPLTYIEELSDSRPYGMRGGGGGGGGFDDEVPKPSGSFLHDINTGPRGILRYNPNTGRFFHQPPDSSRFDTLMASEQRNSPRATSSPGFYTGSPGSVIHDFSSMMSHQRHQDFSGLLDESKMVLSPHIDAVTSLRDRHEASSFFPNKLESQPPPSPGKDMQPIVFHLPNKAPSNREKYVQALIVPIQGNMDQVAEETFDKATSNRVLISPRGQSYVILPPRNEGLQDKQQKEAGPMTDSLEQEAHVRQNGPVAAQSFMPVTYVRPPSGLDPSDNRIQPTYHPVDRTQNYAQPTAIRILVRNPIDGTSKEVFSSTINAGGPVPAGLGTAAQRRATRVSQYARRKYSSASDGLLSELPYDSGYPTTVTGNSAQEYPALAKIPETTFTCHNKVPGYYASTEHRCQVYHHCTAAGSLQTFLCPNGTAFSQQSLVCEWWHDVSCPPNAKTPQPVKESSLQSLTDDVGYPVYRWPTRTQQLLSPPAVRQPTTTQAPQPPSYSSSVSFSVAAGTKAHTLAPFTGSGGAASTEYTVGLGGGKLQNATLTFQAGDRKVVRARKLVTKIRGSTASQGSGGQKRQRSKESSTTQSPDAKSSAE</sequence>
<gene>
    <name evidence="1" type="ORF">HPB49_014825</name>
</gene>
<protein>
    <submittedName>
        <fullName evidence="1">Uncharacterized protein</fullName>
    </submittedName>
</protein>
<organism evidence="1 2">
    <name type="scientific">Dermacentor silvarum</name>
    <name type="common">Tick</name>
    <dbReference type="NCBI Taxonomy" id="543639"/>
    <lineage>
        <taxon>Eukaryota</taxon>
        <taxon>Metazoa</taxon>
        <taxon>Ecdysozoa</taxon>
        <taxon>Arthropoda</taxon>
        <taxon>Chelicerata</taxon>
        <taxon>Arachnida</taxon>
        <taxon>Acari</taxon>
        <taxon>Parasitiformes</taxon>
        <taxon>Ixodida</taxon>
        <taxon>Ixodoidea</taxon>
        <taxon>Ixodidae</taxon>
        <taxon>Rhipicephalinae</taxon>
        <taxon>Dermacentor</taxon>
    </lineage>
</organism>
<accession>A0ACB8C9S4</accession>
<reference evidence="1" key="1">
    <citation type="submission" date="2020-05" db="EMBL/GenBank/DDBJ databases">
        <title>Large-scale comparative analyses of tick genomes elucidate their genetic diversity and vector capacities.</title>
        <authorList>
            <person name="Jia N."/>
            <person name="Wang J."/>
            <person name="Shi W."/>
            <person name="Du L."/>
            <person name="Sun Y."/>
            <person name="Zhan W."/>
            <person name="Jiang J."/>
            <person name="Wang Q."/>
            <person name="Zhang B."/>
            <person name="Ji P."/>
            <person name="Sakyi L.B."/>
            <person name="Cui X."/>
            <person name="Yuan T."/>
            <person name="Jiang B."/>
            <person name="Yang W."/>
            <person name="Lam T.T.-Y."/>
            <person name="Chang Q."/>
            <person name="Ding S."/>
            <person name="Wang X."/>
            <person name="Zhu J."/>
            <person name="Ruan X."/>
            <person name="Zhao L."/>
            <person name="Wei J."/>
            <person name="Que T."/>
            <person name="Du C."/>
            <person name="Cheng J."/>
            <person name="Dai P."/>
            <person name="Han X."/>
            <person name="Huang E."/>
            <person name="Gao Y."/>
            <person name="Liu J."/>
            <person name="Shao H."/>
            <person name="Ye R."/>
            <person name="Li L."/>
            <person name="Wei W."/>
            <person name="Wang X."/>
            <person name="Wang C."/>
            <person name="Yang T."/>
            <person name="Huo Q."/>
            <person name="Li W."/>
            <person name="Guo W."/>
            <person name="Chen H."/>
            <person name="Zhou L."/>
            <person name="Ni X."/>
            <person name="Tian J."/>
            <person name="Zhou Y."/>
            <person name="Sheng Y."/>
            <person name="Liu T."/>
            <person name="Pan Y."/>
            <person name="Xia L."/>
            <person name="Li J."/>
            <person name="Zhao F."/>
            <person name="Cao W."/>
        </authorList>
    </citation>
    <scope>NUCLEOTIDE SEQUENCE</scope>
    <source>
        <tissue evidence="1">Larvae</tissue>
    </source>
</reference>
<proteinExistence type="predicted"/>
<dbReference type="EMBL" id="CM023477">
    <property type="protein sequence ID" value="KAH7937693.1"/>
    <property type="molecule type" value="Genomic_DNA"/>
</dbReference>